<organism evidence="2">
    <name type="scientific">marine sediment metagenome</name>
    <dbReference type="NCBI Taxonomy" id="412755"/>
    <lineage>
        <taxon>unclassified sequences</taxon>
        <taxon>metagenomes</taxon>
        <taxon>ecological metagenomes</taxon>
    </lineage>
</organism>
<feature type="domain" description="Fe-containing alcohol dehydrogenase-like C-terminal" evidence="1">
    <location>
        <begin position="4"/>
        <end position="140"/>
    </location>
</feature>
<dbReference type="PANTHER" id="PTHR43633:SF1">
    <property type="entry name" value="ALCOHOL DEHYDROGENASE YQHD"/>
    <property type="match status" value="1"/>
</dbReference>
<accession>X1AIU5</accession>
<comment type="caution">
    <text evidence="2">The sequence shown here is derived from an EMBL/GenBank/DDBJ whole genome shotgun (WGS) entry which is preliminary data.</text>
</comment>
<dbReference type="GO" id="GO:1990362">
    <property type="term" value="F:butanol dehydrogenase (NAD+) activity"/>
    <property type="evidence" value="ECO:0007669"/>
    <property type="project" value="InterPro"/>
</dbReference>
<feature type="non-terminal residue" evidence="2">
    <location>
        <position position="1"/>
    </location>
</feature>
<protein>
    <recommendedName>
        <fullName evidence="1">Fe-containing alcohol dehydrogenase-like C-terminal domain-containing protein</fullName>
    </recommendedName>
</protein>
<dbReference type="Gene3D" id="1.20.1090.10">
    <property type="entry name" value="Dehydroquinate synthase-like - alpha domain"/>
    <property type="match status" value="1"/>
</dbReference>
<evidence type="ECO:0000313" key="2">
    <source>
        <dbReference type="EMBL" id="GAG82039.1"/>
    </source>
</evidence>
<dbReference type="GO" id="GO:0046872">
    <property type="term" value="F:metal ion binding"/>
    <property type="evidence" value="ECO:0007669"/>
    <property type="project" value="InterPro"/>
</dbReference>
<dbReference type="InterPro" id="IPR044731">
    <property type="entry name" value="BDH-like"/>
</dbReference>
<evidence type="ECO:0000259" key="1">
    <source>
        <dbReference type="Pfam" id="PF25137"/>
    </source>
</evidence>
<dbReference type="Pfam" id="PF25137">
    <property type="entry name" value="ADH_Fe_C"/>
    <property type="match status" value="1"/>
</dbReference>
<dbReference type="GO" id="GO:1990002">
    <property type="term" value="F:methylglyoxal reductase (NADPH) (acetol producing) activity"/>
    <property type="evidence" value="ECO:0007669"/>
    <property type="project" value="TreeGrafter"/>
</dbReference>
<dbReference type="SUPFAM" id="SSF56796">
    <property type="entry name" value="Dehydroquinate synthase-like"/>
    <property type="match status" value="1"/>
</dbReference>
<dbReference type="EMBL" id="BART01012523">
    <property type="protein sequence ID" value="GAG82039.1"/>
    <property type="molecule type" value="Genomic_DNA"/>
</dbReference>
<dbReference type="GO" id="GO:0005829">
    <property type="term" value="C:cytosol"/>
    <property type="evidence" value="ECO:0007669"/>
    <property type="project" value="TreeGrafter"/>
</dbReference>
<dbReference type="PROSITE" id="PS00060">
    <property type="entry name" value="ADH_IRON_2"/>
    <property type="match status" value="1"/>
</dbReference>
<reference evidence="2" key="1">
    <citation type="journal article" date="2014" name="Front. Microbiol.">
        <title>High frequency of phylogenetically diverse reductive dehalogenase-homologous genes in deep subseafloor sedimentary metagenomes.</title>
        <authorList>
            <person name="Kawai M."/>
            <person name="Futagami T."/>
            <person name="Toyoda A."/>
            <person name="Takaki Y."/>
            <person name="Nishi S."/>
            <person name="Hori S."/>
            <person name="Arai W."/>
            <person name="Tsubouchi T."/>
            <person name="Morono Y."/>
            <person name="Uchiyama I."/>
            <person name="Ito T."/>
            <person name="Fujiyama A."/>
            <person name="Inagaki F."/>
            <person name="Takami H."/>
        </authorList>
    </citation>
    <scope>NUCLEOTIDE SEQUENCE</scope>
    <source>
        <strain evidence="2">Expedition CK06-06</strain>
    </source>
</reference>
<dbReference type="GO" id="GO:0008106">
    <property type="term" value="F:alcohol dehydrogenase (NADP+) activity"/>
    <property type="evidence" value="ECO:0007669"/>
    <property type="project" value="TreeGrafter"/>
</dbReference>
<proteinExistence type="predicted"/>
<dbReference type="PANTHER" id="PTHR43633">
    <property type="entry name" value="ALCOHOL DEHYDROGENASE YQHD"/>
    <property type="match status" value="1"/>
</dbReference>
<sequence>WAGTIAHNDILGTGRIGDWASHGIEHELSGIYDIAHGAGLSIIFPAWMKYVYKQDVEKFAQFAVRVWNVEPDFKDIEKTALEGIETLKDFYEKIGLPITLKEANIPFDRLEEMAEKCTEGGPVGNFVRLDKSDVLEILKLAR</sequence>
<gene>
    <name evidence="2" type="ORF">S01H4_26093</name>
</gene>
<name>X1AIU5_9ZZZZ</name>
<dbReference type="AlphaFoldDB" id="X1AIU5"/>
<dbReference type="InterPro" id="IPR056798">
    <property type="entry name" value="ADH_Fe_C"/>
</dbReference>
<dbReference type="InterPro" id="IPR018211">
    <property type="entry name" value="ADH_Fe_CS"/>
</dbReference>